<protein>
    <recommendedName>
        <fullName evidence="3">SOS-response cell division inhibitor</fullName>
    </recommendedName>
</protein>
<dbReference type="AlphaFoldDB" id="A0A432X785"/>
<comment type="caution">
    <text evidence="1">The sequence shown here is derived from an EMBL/GenBank/DDBJ whole genome shotgun (WGS) entry which is preliminary data.</text>
</comment>
<dbReference type="InterPro" id="IPR027417">
    <property type="entry name" value="P-loop_NTPase"/>
</dbReference>
<dbReference type="Gene3D" id="3.40.50.300">
    <property type="entry name" value="P-loop containing nucleotide triphosphate hydrolases"/>
    <property type="match status" value="1"/>
</dbReference>
<sequence length="141" mass="16062">MKFFLSNKQRLHPGMWGHEPTPAKATASYEEASQQLWAAVSSMRHQDNQWVTLIGRPSAEFLEQLKRAGIHKERIRCIAPNSSETALWATEQALLLNNSQLVIAWLPHCSERDEKRLQLVAKNSKSLSFVFTNSEANPQLH</sequence>
<dbReference type="Proteomes" id="UP000286976">
    <property type="component" value="Unassembled WGS sequence"/>
</dbReference>
<reference evidence="1 2" key="1">
    <citation type="journal article" date="2011" name="Front. Microbiol.">
        <title>Genomic signatures of strain selection and enhancement in Bacillus atrophaeus var. globigii, a historical biowarfare simulant.</title>
        <authorList>
            <person name="Gibbons H.S."/>
            <person name="Broomall S.M."/>
            <person name="McNew L.A."/>
            <person name="Daligault H."/>
            <person name="Chapman C."/>
            <person name="Bruce D."/>
            <person name="Karavis M."/>
            <person name="Krepps M."/>
            <person name="McGregor P.A."/>
            <person name="Hong C."/>
            <person name="Park K.H."/>
            <person name="Akmal A."/>
            <person name="Feldman A."/>
            <person name="Lin J.S."/>
            <person name="Chang W.E."/>
            <person name="Higgs B.W."/>
            <person name="Demirev P."/>
            <person name="Lindquist J."/>
            <person name="Liem A."/>
            <person name="Fochler E."/>
            <person name="Read T.D."/>
            <person name="Tapia R."/>
            <person name="Johnson S."/>
            <person name="Bishop-Lilly K.A."/>
            <person name="Detter C."/>
            <person name="Han C."/>
            <person name="Sozhamannan S."/>
            <person name="Rosenzweig C.N."/>
            <person name="Skowronski E.W."/>
        </authorList>
    </citation>
    <scope>NUCLEOTIDE SEQUENCE [LARGE SCALE GENOMIC DNA]</scope>
    <source>
        <strain evidence="1 2">AIT1</strain>
    </source>
</reference>
<evidence type="ECO:0000313" key="2">
    <source>
        <dbReference type="Proteomes" id="UP000286976"/>
    </source>
</evidence>
<dbReference type="OrthoDB" id="6239438at2"/>
<gene>
    <name evidence="1" type="ORF">CWE15_04695</name>
</gene>
<keyword evidence="2" id="KW-1185">Reference proteome</keyword>
<proteinExistence type="predicted"/>
<dbReference type="RefSeq" id="WP_126756925.1">
    <property type="nucleotide sequence ID" value="NZ_PIPQ01000002.1"/>
</dbReference>
<organism evidence="1 2">
    <name type="scientific">Aliidiomarina taiwanensis</name>
    <dbReference type="NCBI Taxonomy" id="946228"/>
    <lineage>
        <taxon>Bacteria</taxon>
        <taxon>Pseudomonadati</taxon>
        <taxon>Pseudomonadota</taxon>
        <taxon>Gammaproteobacteria</taxon>
        <taxon>Alteromonadales</taxon>
        <taxon>Idiomarinaceae</taxon>
        <taxon>Aliidiomarina</taxon>
    </lineage>
</organism>
<accession>A0A432X785</accession>
<name>A0A432X785_9GAMM</name>
<evidence type="ECO:0000313" key="1">
    <source>
        <dbReference type="EMBL" id="RUO42715.1"/>
    </source>
</evidence>
<dbReference type="SUPFAM" id="SSF52540">
    <property type="entry name" value="P-loop containing nucleoside triphosphate hydrolases"/>
    <property type="match status" value="1"/>
</dbReference>
<dbReference type="EMBL" id="PIPQ01000002">
    <property type="protein sequence ID" value="RUO42715.1"/>
    <property type="molecule type" value="Genomic_DNA"/>
</dbReference>
<evidence type="ECO:0008006" key="3">
    <source>
        <dbReference type="Google" id="ProtNLM"/>
    </source>
</evidence>